<evidence type="ECO:0000313" key="1">
    <source>
        <dbReference type="EMBL" id="QHT74185.1"/>
    </source>
</evidence>
<proteinExistence type="predicted"/>
<sequence length="31" mass="4109">MENYNFFYLIFKIFKFFIKNYEKKNLYLIYI</sequence>
<dbReference type="AlphaFoldDB" id="A0A6C0H213"/>
<organism evidence="1">
    <name type="scientific">viral metagenome</name>
    <dbReference type="NCBI Taxonomy" id="1070528"/>
    <lineage>
        <taxon>unclassified sequences</taxon>
        <taxon>metagenomes</taxon>
        <taxon>organismal metagenomes</taxon>
    </lineage>
</organism>
<accession>A0A6C0H213</accession>
<dbReference type="EMBL" id="MN739840">
    <property type="protein sequence ID" value="QHT74185.1"/>
    <property type="molecule type" value="Genomic_DNA"/>
</dbReference>
<name>A0A6C0H213_9ZZZZ</name>
<reference evidence="1" key="1">
    <citation type="journal article" date="2020" name="Nature">
        <title>Giant virus diversity and host interactions through global metagenomics.</title>
        <authorList>
            <person name="Schulz F."/>
            <person name="Roux S."/>
            <person name="Paez-Espino D."/>
            <person name="Jungbluth S."/>
            <person name="Walsh D.A."/>
            <person name="Denef V.J."/>
            <person name="McMahon K.D."/>
            <person name="Konstantinidis K.T."/>
            <person name="Eloe-Fadrosh E.A."/>
            <person name="Kyrpides N.C."/>
            <person name="Woyke T."/>
        </authorList>
    </citation>
    <scope>NUCLEOTIDE SEQUENCE</scope>
    <source>
        <strain evidence="1">GVMAG-M-3300023179-4</strain>
    </source>
</reference>
<protein>
    <submittedName>
        <fullName evidence="1">Uncharacterized protein</fullName>
    </submittedName>
</protein>